<dbReference type="Gene3D" id="3.90.1570.10">
    <property type="entry name" value="tt1808, chain A"/>
    <property type="match status" value="1"/>
</dbReference>
<organism evidence="1 2">
    <name type="scientific">Funneliformis mosseae</name>
    <name type="common">Endomycorrhizal fungus</name>
    <name type="synonym">Glomus mosseae</name>
    <dbReference type="NCBI Taxonomy" id="27381"/>
    <lineage>
        <taxon>Eukaryota</taxon>
        <taxon>Fungi</taxon>
        <taxon>Fungi incertae sedis</taxon>
        <taxon>Mucoromycota</taxon>
        <taxon>Glomeromycotina</taxon>
        <taxon>Glomeromycetes</taxon>
        <taxon>Glomerales</taxon>
        <taxon>Glomeraceae</taxon>
        <taxon>Funneliformis</taxon>
    </lineage>
</organism>
<name>A0A9N9C8D8_FUNMO</name>
<dbReference type="SUPFAM" id="SSF52980">
    <property type="entry name" value="Restriction endonuclease-like"/>
    <property type="match status" value="1"/>
</dbReference>
<dbReference type="InterPro" id="IPR012296">
    <property type="entry name" value="Nuclease_put_TT1808"/>
</dbReference>
<dbReference type="Proteomes" id="UP000789375">
    <property type="component" value="Unassembled WGS sequence"/>
</dbReference>
<keyword evidence="2" id="KW-1185">Reference proteome</keyword>
<reference evidence="1" key="1">
    <citation type="submission" date="2021-06" db="EMBL/GenBank/DDBJ databases">
        <authorList>
            <person name="Kallberg Y."/>
            <person name="Tangrot J."/>
            <person name="Rosling A."/>
        </authorList>
    </citation>
    <scope>NUCLEOTIDE SEQUENCE</scope>
    <source>
        <strain evidence="1">87-6 pot B 2015</strain>
    </source>
</reference>
<sequence length="113" mass="12793">MSSRISFPIDLAACVNPRSFRMNLIDGQLDIMLTAFSNGCYKLLNGDVMGPDFAIVLHIRWDDLTNAQKDEAYPSVAPNFVVELRHSLTHQYVHHKMLRWINGGVETMMAISL</sequence>
<proteinExistence type="predicted"/>
<accession>A0A9N9C8D8</accession>
<dbReference type="EMBL" id="CAJVPP010002284">
    <property type="protein sequence ID" value="CAG8594862.1"/>
    <property type="molecule type" value="Genomic_DNA"/>
</dbReference>
<evidence type="ECO:0000313" key="1">
    <source>
        <dbReference type="EMBL" id="CAG8594862.1"/>
    </source>
</evidence>
<dbReference type="GO" id="GO:0006302">
    <property type="term" value="P:double-strand break repair"/>
    <property type="evidence" value="ECO:0007669"/>
    <property type="project" value="UniProtKB-ARBA"/>
</dbReference>
<dbReference type="AlphaFoldDB" id="A0A9N9C8D8"/>
<evidence type="ECO:0000313" key="2">
    <source>
        <dbReference type="Proteomes" id="UP000789375"/>
    </source>
</evidence>
<protein>
    <submittedName>
        <fullName evidence="1">8549_t:CDS:1</fullName>
    </submittedName>
</protein>
<dbReference type="InterPro" id="IPR011335">
    <property type="entry name" value="Restrct_endonuc-II-like"/>
</dbReference>
<gene>
    <name evidence="1" type="ORF">FMOSSE_LOCUS8635</name>
</gene>
<comment type="caution">
    <text evidence="1">The sequence shown here is derived from an EMBL/GenBank/DDBJ whole genome shotgun (WGS) entry which is preliminary data.</text>
</comment>